<dbReference type="InterPro" id="IPR036291">
    <property type="entry name" value="NAD(P)-bd_dom_sf"/>
</dbReference>
<evidence type="ECO:0000313" key="3">
    <source>
        <dbReference type="EMBL" id="CDR28967.1"/>
    </source>
</evidence>
<keyword evidence="1" id="KW-0472">Membrane</keyword>
<dbReference type="RefSeq" id="WP_047531686.1">
    <property type="nucleotide sequence ID" value="NZ_CCEH01000021.1"/>
</dbReference>
<evidence type="ECO:0000313" key="4">
    <source>
        <dbReference type="Proteomes" id="UP000044616"/>
    </source>
</evidence>
<keyword evidence="3" id="KW-0560">Oxidoreductase</keyword>
<dbReference type="Proteomes" id="UP000044616">
    <property type="component" value="Unassembled WGS sequence"/>
</dbReference>
<dbReference type="GO" id="GO:0016491">
    <property type="term" value="F:oxidoreductase activity"/>
    <property type="evidence" value="ECO:0007669"/>
    <property type="project" value="UniProtKB-KW"/>
</dbReference>
<dbReference type="InterPro" id="IPR001509">
    <property type="entry name" value="Epimerase_deHydtase"/>
</dbReference>
<dbReference type="AlphaFoldDB" id="A0A077UN16"/>
<evidence type="ECO:0000259" key="2">
    <source>
        <dbReference type="Pfam" id="PF01370"/>
    </source>
</evidence>
<keyword evidence="1" id="KW-1133">Transmembrane helix</keyword>
<organism evidence="3 4">
    <name type="scientific">Staphylococcus schweitzeri</name>
    <dbReference type="NCBI Taxonomy" id="1654388"/>
    <lineage>
        <taxon>Bacteria</taxon>
        <taxon>Bacillati</taxon>
        <taxon>Bacillota</taxon>
        <taxon>Bacilli</taxon>
        <taxon>Bacillales</taxon>
        <taxon>Staphylococcaceae</taxon>
        <taxon>Staphylococcus</taxon>
    </lineage>
</organism>
<reference evidence="3 4" key="1">
    <citation type="submission" date="2014-05" db="EMBL/GenBank/DDBJ databases">
        <authorList>
            <person name="Aslett A.Martin."/>
            <person name="De Silva Nishadi"/>
        </authorList>
    </citation>
    <scope>NUCLEOTIDE SEQUENCE [LARGE SCALE GENOMIC DNA]</scope>
</reference>
<gene>
    <name evidence="3" type="ORF">ERS140147_02156</name>
</gene>
<protein>
    <submittedName>
        <fullName evidence="3">NADH dehydrogenase</fullName>
        <ecNumber evidence="3">1.6.5.3</ecNumber>
    </submittedName>
</protein>
<feature type="domain" description="NAD-dependent epimerase/dehydratase" evidence="2">
    <location>
        <begin position="5"/>
        <end position="71"/>
    </location>
</feature>
<keyword evidence="1" id="KW-0812">Transmembrane</keyword>
<feature type="transmembrane region" description="Helical" evidence="1">
    <location>
        <begin position="251"/>
        <end position="272"/>
    </location>
</feature>
<accession>A0A077UN16</accession>
<evidence type="ECO:0000256" key="1">
    <source>
        <dbReference type="SAM" id="Phobius"/>
    </source>
</evidence>
<dbReference type="Gene3D" id="3.40.50.720">
    <property type="entry name" value="NAD(P)-binding Rossmann-like Domain"/>
    <property type="match status" value="1"/>
</dbReference>
<sequence>MKPKVLLAGGTGYIGKYLSEVIENDAELYVISKYPENKKTDVVDMTWIQCDIYHYDQVVKAMNQIDIAVFFIDPTKNSAKITQSSARDLTLIAADNFGRAAAINQIKKVIYIPGSRYDNETIERLGAYGITVETTNVVFKRSLVNVELQVSKYDDVRSTMKVPLPKGWTLKHLVNHFIAWMGYTKGTFVKTEKVQDLVKVYIKNKARPLAVFKIMETAAGIITLKLISGSLVKNNAVTQGKLEFRFIKESAVVYIHLYDYIPRVFWLIYYFIQAPMQKMMIRGFEVDCRIKDFQSRLKSGENMKYTK</sequence>
<name>A0A077UN16_9STAP</name>
<dbReference type="EC" id="1.6.5.3" evidence="3"/>
<proteinExistence type="predicted"/>
<dbReference type="Pfam" id="PF01370">
    <property type="entry name" value="Epimerase"/>
    <property type="match status" value="1"/>
</dbReference>
<dbReference type="EMBL" id="CCEH01000021">
    <property type="protein sequence ID" value="CDR28967.1"/>
    <property type="molecule type" value="Genomic_DNA"/>
</dbReference>
<dbReference type="SUPFAM" id="SSF51735">
    <property type="entry name" value="NAD(P)-binding Rossmann-fold domains"/>
    <property type="match status" value="1"/>
</dbReference>